<dbReference type="InterPro" id="IPR036388">
    <property type="entry name" value="WH-like_DNA-bd_sf"/>
</dbReference>
<dbReference type="SUPFAM" id="SSF46785">
    <property type="entry name" value="Winged helix' DNA-binding domain"/>
    <property type="match status" value="1"/>
</dbReference>
<dbReference type="CDD" id="cd00090">
    <property type="entry name" value="HTH_ARSR"/>
    <property type="match status" value="1"/>
</dbReference>
<dbReference type="PRINTS" id="PR00778">
    <property type="entry name" value="HTHARSR"/>
</dbReference>
<reference evidence="5 6" key="1">
    <citation type="submission" date="2020-07" db="EMBL/GenBank/DDBJ databases">
        <title>Sequencing the genomes of 1000 actinobacteria strains.</title>
        <authorList>
            <person name="Klenk H.-P."/>
        </authorList>
    </citation>
    <scope>NUCLEOTIDE SEQUENCE [LARGE SCALE GENOMIC DNA]</scope>
    <source>
        <strain evidence="5 6">DSM 17380</strain>
    </source>
</reference>
<dbReference type="RefSeq" id="WP_185987058.1">
    <property type="nucleotide sequence ID" value="NZ_BAAALZ010000001.1"/>
</dbReference>
<keyword evidence="1" id="KW-0805">Transcription regulation</keyword>
<evidence type="ECO:0000313" key="6">
    <source>
        <dbReference type="Proteomes" id="UP000586095"/>
    </source>
</evidence>
<name>A0A852R2W4_9MICO</name>
<organism evidence="5 6">
    <name type="scientific">Leucobacter aridicollis</name>
    <dbReference type="NCBI Taxonomy" id="283878"/>
    <lineage>
        <taxon>Bacteria</taxon>
        <taxon>Bacillati</taxon>
        <taxon>Actinomycetota</taxon>
        <taxon>Actinomycetes</taxon>
        <taxon>Micrococcales</taxon>
        <taxon>Microbacteriaceae</taxon>
        <taxon>Leucobacter</taxon>
    </lineage>
</organism>
<evidence type="ECO:0000256" key="2">
    <source>
        <dbReference type="ARBA" id="ARBA00023125"/>
    </source>
</evidence>
<dbReference type="AlphaFoldDB" id="A0A852R2W4"/>
<evidence type="ECO:0000256" key="3">
    <source>
        <dbReference type="ARBA" id="ARBA00023163"/>
    </source>
</evidence>
<feature type="domain" description="HTH arsR-type" evidence="4">
    <location>
        <begin position="11"/>
        <end position="95"/>
    </location>
</feature>
<dbReference type="Gene3D" id="1.10.10.10">
    <property type="entry name" value="Winged helix-like DNA-binding domain superfamily/Winged helix DNA-binding domain"/>
    <property type="match status" value="1"/>
</dbReference>
<proteinExistence type="predicted"/>
<dbReference type="PANTHER" id="PTHR43132:SF2">
    <property type="entry name" value="ARSENICAL RESISTANCE OPERON REPRESSOR ARSR-RELATED"/>
    <property type="match status" value="1"/>
</dbReference>
<evidence type="ECO:0000313" key="5">
    <source>
        <dbReference type="EMBL" id="NYD27017.1"/>
    </source>
</evidence>
<dbReference type="InterPro" id="IPR036390">
    <property type="entry name" value="WH_DNA-bd_sf"/>
</dbReference>
<dbReference type="Proteomes" id="UP000586095">
    <property type="component" value="Unassembled WGS sequence"/>
</dbReference>
<evidence type="ECO:0000259" key="4">
    <source>
        <dbReference type="SMART" id="SM00418"/>
    </source>
</evidence>
<dbReference type="Pfam" id="PF12840">
    <property type="entry name" value="HTH_20"/>
    <property type="match status" value="1"/>
</dbReference>
<protein>
    <submittedName>
        <fullName evidence="5">DNA-binding transcriptional ArsR family regulator</fullName>
    </submittedName>
</protein>
<accession>A0A852R2W4</accession>
<keyword evidence="3" id="KW-0804">Transcription</keyword>
<sequence>MATEPNLHRASHMRALAHPTRLQLLALLREHGPQTAAHLAEFVDEAPGSLSYHLRTLAAAGFIEEAEGQGTDRRQRWWRATHETTVWDTAEFAREPERLAAQRDMFRSLGQAYASRLTDYIDSAADLAPEWVEAGFTTDRALRLTPAQLAALGGEIEALQERWLAESARNAGNESAATVFFLAQGYKQP</sequence>
<gene>
    <name evidence="5" type="ORF">BJ960_001820</name>
</gene>
<dbReference type="GO" id="GO:0003700">
    <property type="term" value="F:DNA-binding transcription factor activity"/>
    <property type="evidence" value="ECO:0007669"/>
    <property type="project" value="InterPro"/>
</dbReference>
<dbReference type="EMBL" id="JACCBD010000001">
    <property type="protein sequence ID" value="NYD27017.1"/>
    <property type="molecule type" value="Genomic_DNA"/>
</dbReference>
<dbReference type="SMART" id="SM00418">
    <property type="entry name" value="HTH_ARSR"/>
    <property type="match status" value="1"/>
</dbReference>
<keyword evidence="2 5" id="KW-0238">DNA-binding</keyword>
<evidence type="ECO:0000256" key="1">
    <source>
        <dbReference type="ARBA" id="ARBA00023015"/>
    </source>
</evidence>
<dbReference type="InterPro" id="IPR011991">
    <property type="entry name" value="ArsR-like_HTH"/>
</dbReference>
<dbReference type="GO" id="GO:0003677">
    <property type="term" value="F:DNA binding"/>
    <property type="evidence" value="ECO:0007669"/>
    <property type="project" value="UniProtKB-KW"/>
</dbReference>
<dbReference type="PANTHER" id="PTHR43132">
    <property type="entry name" value="ARSENICAL RESISTANCE OPERON REPRESSOR ARSR-RELATED"/>
    <property type="match status" value="1"/>
</dbReference>
<keyword evidence="6" id="KW-1185">Reference proteome</keyword>
<comment type="caution">
    <text evidence="5">The sequence shown here is derived from an EMBL/GenBank/DDBJ whole genome shotgun (WGS) entry which is preliminary data.</text>
</comment>
<dbReference type="InterPro" id="IPR001845">
    <property type="entry name" value="HTH_ArsR_DNA-bd_dom"/>
</dbReference>
<dbReference type="InterPro" id="IPR051011">
    <property type="entry name" value="Metal_resp_trans_reg"/>
</dbReference>